<accession>A0ABT7L5I7</accession>
<dbReference type="RefSeq" id="WP_285930821.1">
    <property type="nucleotide sequence ID" value="NZ_JASTZU010000018.1"/>
</dbReference>
<comment type="caution">
    <text evidence="1">The sequence shown here is derived from an EMBL/GenBank/DDBJ whole genome shotgun (WGS) entry which is preliminary data.</text>
</comment>
<keyword evidence="2" id="KW-1185">Reference proteome</keyword>
<sequence length="60" mass="6900">MGTEKEVHSHNVKEGDKISFNGNNGKVIKLLENSIIVEYFNNESEDIDRTVLTQDEYTKK</sequence>
<evidence type="ECO:0000313" key="2">
    <source>
        <dbReference type="Proteomes" id="UP001235343"/>
    </source>
</evidence>
<evidence type="ECO:0000313" key="1">
    <source>
        <dbReference type="EMBL" id="MDL4839860.1"/>
    </source>
</evidence>
<evidence type="ECO:0008006" key="3">
    <source>
        <dbReference type="Google" id="ProtNLM"/>
    </source>
</evidence>
<proteinExistence type="predicted"/>
<dbReference type="Proteomes" id="UP001235343">
    <property type="component" value="Unassembled WGS sequence"/>
</dbReference>
<name>A0ABT7L5I7_9BACI</name>
<gene>
    <name evidence="1" type="ORF">QQS35_05245</name>
</gene>
<organism evidence="1 2">
    <name type="scientific">Aquibacillus rhizosphaerae</name>
    <dbReference type="NCBI Taxonomy" id="3051431"/>
    <lineage>
        <taxon>Bacteria</taxon>
        <taxon>Bacillati</taxon>
        <taxon>Bacillota</taxon>
        <taxon>Bacilli</taxon>
        <taxon>Bacillales</taxon>
        <taxon>Bacillaceae</taxon>
        <taxon>Aquibacillus</taxon>
    </lineage>
</organism>
<protein>
    <recommendedName>
        <fullName evidence="3">DUF2187 domain-containing protein</fullName>
    </recommendedName>
</protein>
<reference evidence="1 2" key="1">
    <citation type="submission" date="2023-06" db="EMBL/GenBank/DDBJ databases">
        <title>Aquibacillus rhizosphaerae LR5S19.</title>
        <authorList>
            <person name="Sun J.-Q."/>
        </authorList>
    </citation>
    <scope>NUCLEOTIDE SEQUENCE [LARGE SCALE GENOMIC DNA]</scope>
    <source>
        <strain evidence="1 2">LR5S19</strain>
    </source>
</reference>
<dbReference type="EMBL" id="JASTZU010000018">
    <property type="protein sequence ID" value="MDL4839860.1"/>
    <property type="molecule type" value="Genomic_DNA"/>
</dbReference>